<dbReference type="AlphaFoldDB" id="A0A3A4NRZ2"/>
<dbReference type="PANTHER" id="PTHR43155:SF2">
    <property type="entry name" value="CYCLIC DI-GMP PHOSPHODIESTERASE PA4108"/>
    <property type="match status" value="1"/>
</dbReference>
<dbReference type="Proteomes" id="UP000265882">
    <property type="component" value="Unassembled WGS sequence"/>
</dbReference>
<dbReference type="InterPro" id="IPR006675">
    <property type="entry name" value="HDIG_dom"/>
</dbReference>
<dbReference type="SUPFAM" id="SSF109604">
    <property type="entry name" value="HD-domain/PDEase-like"/>
    <property type="match status" value="1"/>
</dbReference>
<dbReference type="Pfam" id="PF13487">
    <property type="entry name" value="HD_5"/>
    <property type="match status" value="1"/>
</dbReference>
<feature type="domain" description="HD-GYP" evidence="1">
    <location>
        <begin position="199"/>
        <end position="395"/>
    </location>
</feature>
<dbReference type="InterPro" id="IPR003607">
    <property type="entry name" value="HD/PDEase_dom"/>
</dbReference>
<dbReference type="SMART" id="SM00471">
    <property type="entry name" value="HDc"/>
    <property type="match status" value="1"/>
</dbReference>
<protein>
    <submittedName>
        <fullName evidence="2">HD-GYP domain-containing protein</fullName>
    </submittedName>
</protein>
<dbReference type="Gene3D" id="1.10.3210.10">
    <property type="entry name" value="Hypothetical protein af1432"/>
    <property type="match status" value="1"/>
</dbReference>
<evidence type="ECO:0000313" key="2">
    <source>
        <dbReference type="EMBL" id="RJP19850.1"/>
    </source>
</evidence>
<dbReference type="NCBIfam" id="TIGR00277">
    <property type="entry name" value="HDIG"/>
    <property type="match status" value="1"/>
</dbReference>
<reference evidence="2 3" key="1">
    <citation type="journal article" date="2017" name="ISME J.">
        <title>Energy and carbon metabolisms in a deep terrestrial subsurface fluid microbial community.</title>
        <authorList>
            <person name="Momper L."/>
            <person name="Jungbluth S.P."/>
            <person name="Lee M.D."/>
            <person name="Amend J.P."/>
        </authorList>
    </citation>
    <scope>NUCLEOTIDE SEQUENCE [LARGE SCALE GENOMIC DNA]</scope>
    <source>
        <strain evidence="2">SURF_5</strain>
    </source>
</reference>
<proteinExistence type="predicted"/>
<sequence length="450" mass="49199">MIEHHAGAPEIIARIAAVARNVGVYPPKHPMVLQSAEDLMKLIRSTPAGSARVTAHMVNSELYFEKEMLPDETIKHSFLVQFLKERGINSISINRDAEPEAIANFFAVLAAEKQKNPDKRELRKNLEEKKISGVEFDNLLAVDLMEKAYDLSETETGEAASQSYQGAVECLKAVEQDVAAESPGIDKEALQKIVSSLLEEFLGDRNARMGIMSMKNYDQLLFHHSVNVAVTALLIARKLPLSAECINAIGVSALLHDIGKLKIPREIAANPGRLTDAEWNIIRRHPIEGAQMLMRYEGLGDLPVLAAFEHHAGYDLSGYPPVKGKSHPHAVARIIGIADAYEAMTASRPYRPAQTLDYAVKVLLHGSGTHFDPLLVKLFLSIIGVFPPGSLVRLQNGAAAVVIEPGQDNPFFPKVRLLDRLSSDSDAPLVDTAENPSEYSVVGVADSDNI</sequence>
<gene>
    <name evidence="2" type="ORF">C4520_12235</name>
</gene>
<accession>A0A3A4NRZ2</accession>
<dbReference type="EMBL" id="QZKU01000084">
    <property type="protein sequence ID" value="RJP19850.1"/>
    <property type="molecule type" value="Genomic_DNA"/>
</dbReference>
<dbReference type="InterPro" id="IPR037522">
    <property type="entry name" value="HD_GYP_dom"/>
</dbReference>
<organism evidence="2 3">
    <name type="scientific">Abyssobacteria bacterium (strain SURF_5)</name>
    <dbReference type="NCBI Taxonomy" id="2093360"/>
    <lineage>
        <taxon>Bacteria</taxon>
        <taxon>Pseudomonadati</taxon>
        <taxon>Candidatus Hydrogenedentota</taxon>
        <taxon>Candidatus Abyssobacteria</taxon>
    </lineage>
</organism>
<evidence type="ECO:0000259" key="1">
    <source>
        <dbReference type="PROSITE" id="PS51832"/>
    </source>
</evidence>
<dbReference type="CDD" id="cd00077">
    <property type="entry name" value="HDc"/>
    <property type="match status" value="1"/>
</dbReference>
<dbReference type="PANTHER" id="PTHR43155">
    <property type="entry name" value="CYCLIC DI-GMP PHOSPHODIESTERASE PA4108-RELATED"/>
    <property type="match status" value="1"/>
</dbReference>
<comment type="caution">
    <text evidence="2">The sequence shown here is derived from an EMBL/GenBank/DDBJ whole genome shotgun (WGS) entry which is preliminary data.</text>
</comment>
<dbReference type="PROSITE" id="PS51832">
    <property type="entry name" value="HD_GYP"/>
    <property type="match status" value="1"/>
</dbReference>
<evidence type="ECO:0000313" key="3">
    <source>
        <dbReference type="Proteomes" id="UP000265882"/>
    </source>
</evidence>
<name>A0A3A4NRZ2_ABYX5</name>